<sequence length="73" mass="7909">MESASSAKNRGSFKPRNNRAKERQSTSNAAKARTALCQAPAEGEKPIANRDLATRILIAIISLSIPIRTQYPA</sequence>
<dbReference type="EMBL" id="GBXM01107172">
    <property type="protein sequence ID" value="JAH01405.1"/>
    <property type="molecule type" value="Transcribed_RNA"/>
</dbReference>
<evidence type="ECO:0000313" key="2">
    <source>
        <dbReference type="EMBL" id="JAH01405.1"/>
    </source>
</evidence>
<evidence type="ECO:0000256" key="1">
    <source>
        <dbReference type="SAM" id="MobiDB-lite"/>
    </source>
</evidence>
<feature type="region of interest" description="Disordered" evidence="1">
    <location>
        <begin position="1"/>
        <end position="32"/>
    </location>
</feature>
<accession>A0A0E9PBK2</accession>
<organism evidence="2">
    <name type="scientific">Anguilla anguilla</name>
    <name type="common">European freshwater eel</name>
    <name type="synonym">Muraena anguilla</name>
    <dbReference type="NCBI Taxonomy" id="7936"/>
    <lineage>
        <taxon>Eukaryota</taxon>
        <taxon>Metazoa</taxon>
        <taxon>Chordata</taxon>
        <taxon>Craniata</taxon>
        <taxon>Vertebrata</taxon>
        <taxon>Euteleostomi</taxon>
        <taxon>Actinopterygii</taxon>
        <taxon>Neopterygii</taxon>
        <taxon>Teleostei</taxon>
        <taxon>Anguilliformes</taxon>
        <taxon>Anguillidae</taxon>
        <taxon>Anguilla</taxon>
    </lineage>
</organism>
<proteinExistence type="predicted"/>
<reference evidence="2" key="2">
    <citation type="journal article" date="2015" name="Fish Shellfish Immunol.">
        <title>Early steps in the European eel (Anguilla anguilla)-Vibrio vulnificus interaction in the gills: Role of the RtxA13 toxin.</title>
        <authorList>
            <person name="Callol A."/>
            <person name="Pajuelo D."/>
            <person name="Ebbesson L."/>
            <person name="Teles M."/>
            <person name="MacKenzie S."/>
            <person name="Amaro C."/>
        </authorList>
    </citation>
    <scope>NUCLEOTIDE SEQUENCE</scope>
</reference>
<reference evidence="2" key="1">
    <citation type="submission" date="2014-11" db="EMBL/GenBank/DDBJ databases">
        <authorList>
            <person name="Amaro Gonzalez C."/>
        </authorList>
    </citation>
    <scope>NUCLEOTIDE SEQUENCE</scope>
</reference>
<name>A0A0E9PBK2_ANGAN</name>
<protein>
    <submittedName>
        <fullName evidence="2">Uncharacterized protein</fullName>
    </submittedName>
</protein>
<dbReference type="AlphaFoldDB" id="A0A0E9PBK2"/>